<dbReference type="GO" id="GO:0016491">
    <property type="term" value="F:oxidoreductase activity"/>
    <property type="evidence" value="ECO:0007669"/>
    <property type="project" value="UniProtKB-KW"/>
</dbReference>
<dbReference type="PANTHER" id="PTHR11709:SF394">
    <property type="entry name" value="FI03373P-RELATED"/>
    <property type="match status" value="1"/>
</dbReference>
<keyword evidence="8" id="KW-1185">Reference proteome</keyword>
<evidence type="ECO:0000256" key="3">
    <source>
        <dbReference type="ARBA" id="ARBA00023008"/>
    </source>
</evidence>
<evidence type="ECO:0000256" key="2">
    <source>
        <dbReference type="ARBA" id="ARBA00023002"/>
    </source>
</evidence>
<gene>
    <name evidence="7" type="ORF">SAMN05216562_3249</name>
</gene>
<proteinExistence type="predicted"/>
<dbReference type="InterPro" id="IPR001117">
    <property type="entry name" value="Cu-oxidase_2nd"/>
</dbReference>
<dbReference type="NCBIfam" id="TIGR01480">
    <property type="entry name" value="copper_res_A"/>
    <property type="match status" value="1"/>
</dbReference>
<dbReference type="InterPro" id="IPR011706">
    <property type="entry name" value="Cu-oxidase_C"/>
</dbReference>
<feature type="domain" description="Plastocyanin-like" evidence="5">
    <location>
        <begin position="594"/>
        <end position="709"/>
    </location>
</feature>
<evidence type="ECO:0000259" key="4">
    <source>
        <dbReference type="Pfam" id="PF00394"/>
    </source>
</evidence>
<accession>A0A1H4BEJ7</accession>
<dbReference type="InterPro" id="IPR034279">
    <property type="entry name" value="CuRO_3_CopA"/>
</dbReference>
<dbReference type="CDD" id="cd13874">
    <property type="entry name" value="CuRO_2_CopA"/>
    <property type="match status" value="1"/>
</dbReference>
<dbReference type="AlphaFoldDB" id="A0A1H4BEJ7"/>
<evidence type="ECO:0000259" key="6">
    <source>
        <dbReference type="Pfam" id="PF07732"/>
    </source>
</evidence>
<dbReference type="InterPro" id="IPR011707">
    <property type="entry name" value="Cu-oxidase-like_N"/>
</dbReference>
<dbReference type="InterPro" id="IPR045087">
    <property type="entry name" value="Cu-oxidase_fam"/>
</dbReference>
<dbReference type="Pfam" id="PF07732">
    <property type="entry name" value="Cu-oxidase_3"/>
    <property type="match status" value="1"/>
</dbReference>
<dbReference type="Proteomes" id="UP000198658">
    <property type="component" value="Unassembled WGS sequence"/>
</dbReference>
<keyword evidence="1" id="KW-0479">Metal-binding</keyword>
<organism evidence="7 8">
    <name type="scientific">Microbulbifer marinus</name>
    <dbReference type="NCBI Taxonomy" id="658218"/>
    <lineage>
        <taxon>Bacteria</taxon>
        <taxon>Pseudomonadati</taxon>
        <taxon>Pseudomonadota</taxon>
        <taxon>Gammaproteobacteria</taxon>
        <taxon>Cellvibrionales</taxon>
        <taxon>Microbulbiferaceae</taxon>
        <taxon>Microbulbifer</taxon>
    </lineage>
</organism>
<dbReference type="Pfam" id="PF00394">
    <property type="entry name" value="Cu-oxidase"/>
    <property type="match status" value="1"/>
</dbReference>
<evidence type="ECO:0000313" key="7">
    <source>
        <dbReference type="EMBL" id="SEA46517.1"/>
    </source>
</evidence>
<evidence type="ECO:0000256" key="1">
    <source>
        <dbReference type="ARBA" id="ARBA00022723"/>
    </source>
</evidence>
<sequence>MKRRNGPQLELPQLSRRRFVTGMAAGAALLGMPAGLAASTPRAGAAPQTLRGNQFDLNIGYLPVNFTGRERTAVAINGSVPGPILRWKEGQTVTLNVTNHLAHDTSIHWHGIILPSNMDGVPGLSFNGIKPGETFTYQFQLNQSGTYWYHSHSDFQEQQGNYGSIVIDPADADPVAYDRDYVVLLSDWSDESPHDIYAKLKKEGHYYNRRRRTAGDLWREIKAKGVAATFRDREMWNMMRMSDRDISDVTGYTYTYLMNGQTPDANWTAMFRKGEKVRLRFINAAAMSIFDIRIPGLKMTVVATDGQNIEPVTVDEFRIGVAETYDVIVEPDGDSAYTLFAQTIDRSGFARGTLTSEPGLRAEVPPMDYAPVLGHRDMGMGHGAHAGMAGMGGMDHSQHDMGGMDHSQHDMGGMDHSQHNMGTMDHSQHDMGGMDHSQHNMGTMDHSQHDMGGMDHSQHNMGTMDHSQHDMGGMDHSQHDMGGMDHSQHNMGGMDHSQHQAGTQGYSLHGGRPELGGMQGVWFTDNLGRAGHGSNSPIVHLPSEYGYGVDMRSDMPMSGLHDPGIGLRDHAERYGRRVLNYGDIRNLTPTIDRREPTRELQLHLTGNMERYMWSMDGIKFNDAEPLMLKYGERIRITLVNDTMMTHPVHLHGMWSELETGDAEYIPRKHTVLVQPGSKISYLVTADAYGRWAYHCHLLYHMPGMFREVRVV</sequence>
<dbReference type="Gene3D" id="2.60.40.420">
    <property type="entry name" value="Cupredoxins - blue copper proteins"/>
    <property type="match status" value="3"/>
</dbReference>
<dbReference type="PANTHER" id="PTHR11709">
    <property type="entry name" value="MULTI-COPPER OXIDASE"/>
    <property type="match status" value="1"/>
</dbReference>
<evidence type="ECO:0000313" key="8">
    <source>
        <dbReference type="Proteomes" id="UP000198658"/>
    </source>
</evidence>
<dbReference type="Pfam" id="PF07731">
    <property type="entry name" value="Cu-oxidase_2"/>
    <property type="match status" value="1"/>
</dbReference>
<dbReference type="RefSeq" id="WP_091391051.1">
    <property type="nucleotide sequence ID" value="NZ_FNQO01000005.1"/>
</dbReference>
<dbReference type="EMBL" id="FNQO01000005">
    <property type="protein sequence ID" value="SEA46517.1"/>
    <property type="molecule type" value="Genomic_DNA"/>
</dbReference>
<dbReference type="InterPro" id="IPR008972">
    <property type="entry name" value="Cupredoxin"/>
</dbReference>
<dbReference type="OrthoDB" id="9757546at2"/>
<dbReference type="GO" id="GO:0005507">
    <property type="term" value="F:copper ion binding"/>
    <property type="evidence" value="ECO:0007669"/>
    <property type="project" value="InterPro"/>
</dbReference>
<dbReference type="SUPFAM" id="SSF49503">
    <property type="entry name" value="Cupredoxins"/>
    <property type="match status" value="3"/>
</dbReference>
<feature type="domain" description="Plastocyanin-like" evidence="4">
    <location>
        <begin position="241"/>
        <end position="342"/>
    </location>
</feature>
<dbReference type="InterPro" id="IPR034282">
    <property type="entry name" value="CuRO_2_CopA"/>
</dbReference>
<dbReference type="InterPro" id="IPR006311">
    <property type="entry name" value="TAT_signal"/>
</dbReference>
<dbReference type="PROSITE" id="PS51318">
    <property type="entry name" value="TAT"/>
    <property type="match status" value="1"/>
</dbReference>
<protein>
    <submittedName>
        <fullName evidence="7">Copper-resistance protein, CopA family</fullName>
    </submittedName>
</protein>
<reference evidence="8" key="1">
    <citation type="submission" date="2016-10" db="EMBL/GenBank/DDBJ databases">
        <authorList>
            <person name="Varghese N."/>
            <person name="Submissions S."/>
        </authorList>
    </citation>
    <scope>NUCLEOTIDE SEQUENCE [LARGE SCALE GENOMIC DNA]</scope>
    <source>
        <strain evidence="8">CGMCC 1.10657</strain>
    </source>
</reference>
<dbReference type="CDD" id="cd13896">
    <property type="entry name" value="CuRO_3_CopA"/>
    <property type="match status" value="1"/>
</dbReference>
<name>A0A1H4BEJ7_9GAMM</name>
<dbReference type="GO" id="GO:0042597">
    <property type="term" value="C:periplasmic space"/>
    <property type="evidence" value="ECO:0007669"/>
    <property type="project" value="InterPro"/>
</dbReference>
<dbReference type="InterPro" id="IPR006376">
    <property type="entry name" value="Cu-R_CopA"/>
</dbReference>
<feature type="domain" description="Plastocyanin-like" evidence="6">
    <location>
        <begin position="61"/>
        <end position="170"/>
    </location>
</feature>
<keyword evidence="3" id="KW-0186">Copper</keyword>
<dbReference type="STRING" id="658218.SAMN05216562_3249"/>
<keyword evidence="2" id="KW-0560">Oxidoreductase</keyword>
<evidence type="ECO:0000259" key="5">
    <source>
        <dbReference type="Pfam" id="PF07731"/>
    </source>
</evidence>